<dbReference type="RefSeq" id="WP_045151758.1">
    <property type="nucleotide sequence ID" value="NZ_JZSW01000002.1"/>
</dbReference>
<comment type="caution">
    <text evidence="1">The sequence shown here is derived from an EMBL/GenBank/DDBJ whole genome shotgun (WGS) entry which is preliminary data.</text>
</comment>
<gene>
    <name evidence="1" type="ORF">C0W27_06625</name>
</gene>
<keyword evidence="2" id="KW-1185">Reference proteome</keyword>
<protein>
    <recommendedName>
        <fullName evidence="3">GIY-YIG domain-containing protein</fullName>
    </recommendedName>
</protein>
<proteinExistence type="predicted"/>
<sequence length="327" mass="37717">MNKKYFSTYVSQYMYQPHYRIFDDENMKILEESKVISQSTIYAIVKTPKVRFVPSSFSVTNDFCLKGKLVVNDKHHDVIFNMAKYWFNGESDLSVNLRSRFQTIEEFVDYALSGFRSIEGIHYSNSEKYCRLAIVNSDSTDEQLNITCPIASGMNDGVPVVASLFVYQLINHYDIEILDELEICYIGKSSKSTFDRLKKHEKWGPILSSRYNEYYDYFAYFFVIDETSIYKLNSNGNDLMLRTGSGLPKGAITSICEATLINYFKPDFNKEFVNTDISTIKVVKDWLSTKGFNAILTEVELEGLMGRLGTKHKPYMLRHEFEGSLAP</sequence>
<evidence type="ECO:0000313" key="1">
    <source>
        <dbReference type="EMBL" id="PSX11383.1"/>
    </source>
</evidence>
<dbReference type="EMBL" id="PYOU01000004">
    <property type="protein sequence ID" value="PSX11383.1"/>
    <property type="molecule type" value="Genomic_DNA"/>
</dbReference>
<reference evidence="1 2" key="1">
    <citation type="submission" date="2018-01" db="EMBL/GenBank/DDBJ databases">
        <title>Whole genome sequencing of Histamine producing bacteria.</title>
        <authorList>
            <person name="Butler K."/>
        </authorList>
    </citation>
    <scope>NUCLEOTIDE SEQUENCE [LARGE SCALE GENOMIC DNA]</scope>
    <source>
        <strain evidence="1 2">A6-1</strain>
    </source>
</reference>
<accession>A0ABX5H7C0</accession>
<organism evidence="1 2">
    <name type="scientific">Photobacterium angustum</name>
    <dbReference type="NCBI Taxonomy" id="661"/>
    <lineage>
        <taxon>Bacteria</taxon>
        <taxon>Pseudomonadati</taxon>
        <taxon>Pseudomonadota</taxon>
        <taxon>Gammaproteobacteria</taxon>
        <taxon>Vibrionales</taxon>
        <taxon>Vibrionaceae</taxon>
        <taxon>Photobacterium</taxon>
    </lineage>
</organism>
<dbReference type="Proteomes" id="UP000240989">
    <property type="component" value="Unassembled WGS sequence"/>
</dbReference>
<evidence type="ECO:0008006" key="3">
    <source>
        <dbReference type="Google" id="ProtNLM"/>
    </source>
</evidence>
<name>A0ABX5H7C0_PHOAN</name>
<evidence type="ECO:0000313" key="2">
    <source>
        <dbReference type="Proteomes" id="UP000240989"/>
    </source>
</evidence>